<keyword evidence="2" id="KW-0812">Transmembrane</keyword>
<organism evidence="3 4">
    <name type="scientific">Strongyloides papillosus</name>
    <name type="common">Intestinal threadworm</name>
    <dbReference type="NCBI Taxonomy" id="174720"/>
    <lineage>
        <taxon>Eukaryota</taxon>
        <taxon>Metazoa</taxon>
        <taxon>Ecdysozoa</taxon>
        <taxon>Nematoda</taxon>
        <taxon>Chromadorea</taxon>
        <taxon>Rhabditida</taxon>
        <taxon>Tylenchina</taxon>
        <taxon>Panagrolaimomorpha</taxon>
        <taxon>Strongyloidoidea</taxon>
        <taxon>Strongyloididae</taxon>
        <taxon>Strongyloides</taxon>
    </lineage>
</organism>
<dbReference type="AlphaFoldDB" id="A0A0N5B5Z1"/>
<keyword evidence="3" id="KW-1185">Reference proteome</keyword>
<keyword evidence="2" id="KW-1133">Transmembrane helix</keyword>
<protein>
    <submittedName>
        <fullName evidence="4">Uncharacterized protein</fullName>
    </submittedName>
</protein>
<accession>A0A0N5B5Z1</accession>
<feature type="transmembrane region" description="Helical" evidence="2">
    <location>
        <begin position="18"/>
        <end position="41"/>
    </location>
</feature>
<dbReference type="WBParaSite" id="SPAL_0000148200.1">
    <property type="protein sequence ID" value="SPAL_0000148200.1"/>
    <property type="gene ID" value="SPAL_0000148200"/>
</dbReference>
<evidence type="ECO:0000313" key="3">
    <source>
        <dbReference type="Proteomes" id="UP000046392"/>
    </source>
</evidence>
<sequence>MADDIEIFKGFKLSKTNLIIIASVGGSILLLLVIFLTFCICRCRKKAKERKLLNAEKKINNLAQQKLDPNLKKSEMSKGSAHSITT</sequence>
<reference evidence="4" key="1">
    <citation type="submission" date="2017-02" db="UniProtKB">
        <authorList>
            <consortium name="WormBaseParasite"/>
        </authorList>
    </citation>
    <scope>IDENTIFICATION</scope>
</reference>
<dbReference type="Proteomes" id="UP000046392">
    <property type="component" value="Unplaced"/>
</dbReference>
<name>A0A0N5B5Z1_STREA</name>
<evidence type="ECO:0000256" key="2">
    <source>
        <dbReference type="SAM" id="Phobius"/>
    </source>
</evidence>
<evidence type="ECO:0000313" key="4">
    <source>
        <dbReference type="WBParaSite" id="SPAL_0000148200.1"/>
    </source>
</evidence>
<feature type="region of interest" description="Disordered" evidence="1">
    <location>
        <begin position="66"/>
        <end position="86"/>
    </location>
</feature>
<keyword evidence="2" id="KW-0472">Membrane</keyword>
<evidence type="ECO:0000256" key="1">
    <source>
        <dbReference type="SAM" id="MobiDB-lite"/>
    </source>
</evidence>
<proteinExistence type="predicted"/>